<dbReference type="GO" id="GO:0030288">
    <property type="term" value="C:outer membrane-bounded periplasmic space"/>
    <property type="evidence" value="ECO:0007669"/>
    <property type="project" value="TreeGrafter"/>
</dbReference>
<comment type="subcellular location">
    <subcellularLocation>
        <location evidence="1">Periplasm</location>
    </subcellularLocation>
</comment>
<dbReference type="PANTHER" id="PTHR38102">
    <property type="entry name" value="PERIPLASMIC CHAPERONE SPY"/>
    <property type="match status" value="1"/>
</dbReference>
<name>A0A5R9Q681_9GAMM</name>
<keyword evidence="3 5" id="KW-0732">Signal</keyword>
<organism evidence="6 7">
    <name type="scientific">Pseudoalteromonas phenolica</name>
    <dbReference type="NCBI Taxonomy" id="161398"/>
    <lineage>
        <taxon>Bacteria</taxon>
        <taxon>Pseudomonadati</taxon>
        <taxon>Pseudomonadota</taxon>
        <taxon>Gammaproteobacteria</taxon>
        <taxon>Alteromonadales</taxon>
        <taxon>Pseudoalteromonadaceae</taxon>
        <taxon>Pseudoalteromonas</taxon>
    </lineage>
</organism>
<evidence type="ECO:0000256" key="5">
    <source>
        <dbReference type="SAM" id="SignalP"/>
    </source>
</evidence>
<evidence type="ECO:0000313" key="6">
    <source>
        <dbReference type="EMBL" id="TLX47877.1"/>
    </source>
</evidence>
<dbReference type="OrthoDB" id="6291080at2"/>
<comment type="caution">
    <text evidence="6">The sequence shown here is derived from an EMBL/GenBank/DDBJ whole genome shotgun (WGS) entry which is preliminary data.</text>
</comment>
<evidence type="ECO:0000256" key="3">
    <source>
        <dbReference type="ARBA" id="ARBA00022729"/>
    </source>
</evidence>
<feature type="chain" id="PRO_5024282486" description="Periplasmic heavy metal sensor" evidence="5">
    <location>
        <begin position="25"/>
        <end position="146"/>
    </location>
</feature>
<reference evidence="6 7" key="1">
    <citation type="submission" date="2018-01" db="EMBL/GenBank/DDBJ databases">
        <title>Co-occurrence of chitin degradation, pigmentation and bioactivity in marine Pseudoalteromonas.</title>
        <authorList>
            <person name="Paulsen S."/>
            <person name="Gram L."/>
            <person name="Machado H."/>
        </authorList>
    </citation>
    <scope>NUCLEOTIDE SEQUENCE [LARGE SCALE GENOMIC DNA]</scope>
    <source>
        <strain evidence="6 7">S3663</strain>
    </source>
</reference>
<dbReference type="RefSeq" id="WP_138479858.1">
    <property type="nucleotide sequence ID" value="NZ_PPSW01000008.1"/>
</dbReference>
<evidence type="ECO:0000256" key="1">
    <source>
        <dbReference type="ARBA" id="ARBA00004418"/>
    </source>
</evidence>
<dbReference type="EMBL" id="PPSW01000008">
    <property type="protein sequence ID" value="TLX47877.1"/>
    <property type="molecule type" value="Genomic_DNA"/>
</dbReference>
<dbReference type="PIRSF" id="PIRSF034445">
    <property type="entry name" value="CpxP_Spy"/>
    <property type="match status" value="1"/>
</dbReference>
<keyword evidence="4" id="KW-0574">Periplasm</keyword>
<dbReference type="PANTHER" id="PTHR38102:SF1">
    <property type="entry name" value="PERIPLASMIC CHAPERONE SPY"/>
    <property type="match status" value="1"/>
</dbReference>
<dbReference type="CDD" id="cd09916">
    <property type="entry name" value="CpxP_like"/>
    <property type="match status" value="1"/>
</dbReference>
<protein>
    <recommendedName>
        <fullName evidence="8">Periplasmic heavy metal sensor</fullName>
    </recommendedName>
</protein>
<dbReference type="InterPro" id="IPR012899">
    <property type="entry name" value="LTXXQ"/>
</dbReference>
<accession>A0A5R9Q681</accession>
<comment type="similarity">
    <text evidence="2">Belongs to the CpxP/Spy family.</text>
</comment>
<sequence length="146" mass="16781">MKLSTLLSAIVLSGSILVSLAANAKGHSEHRGDFLLSKRAVAALDLTADQQAQIKSIITELKADKKDRKLERKENREAFRALVEAESFDEDKAKALMSDIKAERSEKMLAHLKSRHQIWQLLTVEQREKLTEMREKRKNKQRRHHD</sequence>
<dbReference type="GO" id="GO:0051082">
    <property type="term" value="F:unfolded protein binding"/>
    <property type="evidence" value="ECO:0007669"/>
    <property type="project" value="TreeGrafter"/>
</dbReference>
<proteinExistence type="inferred from homology"/>
<dbReference type="Gene3D" id="1.20.120.1490">
    <property type="match status" value="1"/>
</dbReference>
<gene>
    <name evidence="6" type="ORF">C1E24_06465</name>
</gene>
<dbReference type="AlphaFoldDB" id="A0A5R9Q681"/>
<evidence type="ECO:0000313" key="7">
    <source>
        <dbReference type="Proteomes" id="UP000309186"/>
    </source>
</evidence>
<evidence type="ECO:0000256" key="4">
    <source>
        <dbReference type="ARBA" id="ARBA00022764"/>
    </source>
</evidence>
<feature type="signal peptide" evidence="5">
    <location>
        <begin position="1"/>
        <end position="24"/>
    </location>
</feature>
<dbReference type="InterPro" id="IPR052211">
    <property type="entry name" value="Cpx_auxiliary_protein"/>
</dbReference>
<evidence type="ECO:0000256" key="2">
    <source>
        <dbReference type="ARBA" id="ARBA00008441"/>
    </source>
</evidence>
<dbReference type="Proteomes" id="UP000309186">
    <property type="component" value="Unassembled WGS sequence"/>
</dbReference>
<dbReference type="Pfam" id="PF07813">
    <property type="entry name" value="LTXXQ"/>
    <property type="match status" value="1"/>
</dbReference>
<evidence type="ECO:0008006" key="8">
    <source>
        <dbReference type="Google" id="ProtNLM"/>
    </source>
</evidence>